<organism evidence="4">
    <name type="scientific">marine metagenome</name>
    <dbReference type="NCBI Taxonomy" id="408172"/>
    <lineage>
        <taxon>unclassified sequences</taxon>
        <taxon>metagenomes</taxon>
        <taxon>ecological metagenomes</taxon>
    </lineage>
</organism>
<dbReference type="InterPro" id="IPR005835">
    <property type="entry name" value="NTP_transferase_dom"/>
</dbReference>
<accession>A0A382P457</accession>
<proteinExistence type="predicted"/>
<dbReference type="InterPro" id="IPR029044">
    <property type="entry name" value="Nucleotide-diphossugar_trans"/>
</dbReference>
<dbReference type="InterPro" id="IPR050065">
    <property type="entry name" value="GlmU-like"/>
</dbReference>
<evidence type="ECO:0000259" key="3">
    <source>
        <dbReference type="Pfam" id="PF00483"/>
    </source>
</evidence>
<dbReference type="GO" id="GO:0016779">
    <property type="term" value="F:nucleotidyltransferase activity"/>
    <property type="evidence" value="ECO:0007669"/>
    <property type="project" value="UniProtKB-KW"/>
</dbReference>
<gene>
    <name evidence="4" type="ORF">METZ01_LOCUS320441</name>
</gene>
<evidence type="ECO:0000256" key="2">
    <source>
        <dbReference type="ARBA" id="ARBA00022695"/>
    </source>
</evidence>
<dbReference type="Pfam" id="PF00483">
    <property type="entry name" value="NTP_transferase"/>
    <property type="match status" value="1"/>
</dbReference>
<reference evidence="4" key="1">
    <citation type="submission" date="2018-05" db="EMBL/GenBank/DDBJ databases">
        <authorList>
            <person name="Lanie J.A."/>
            <person name="Ng W.-L."/>
            <person name="Kazmierczak K.M."/>
            <person name="Andrzejewski T.M."/>
            <person name="Davidsen T.M."/>
            <person name="Wayne K.J."/>
            <person name="Tettelin H."/>
            <person name="Glass J.I."/>
            <person name="Rusch D."/>
            <person name="Podicherti R."/>
            <person name="Tsui H.-C.T."/>
            <person name="Winkler M.E."/>
        </authorList>
    </citation>
    <scope>NUCLEOTIDE SEQUENCE</scope>
</reference>
<evidence type="ECO:0000313" key="4">
    <source>
        <dbReference type="EMBL" id="SVC67587.1"/>
    </source>
</evidence>
<keyword evidence="2" id="KW-0548">Nucleotidyltransferase</keyword>
<dbReference type="PANTHER" id="PTHR43584">
    <property type="entry name" value="NUCLEOTIDYL TRANSFERASE"/>
    <property type="match status" value="1"/>
</dbReference>
<name>A0A382P457_9ZZZZ</name>
<feature type="non-terminal residue" evidence="4">
    <location>
        <position position="79"/>
    </location>
</feature>
<protein>
    <recommendedName>
        <fullName evidence="3">Nucleotidyl transferase domain-containing protein</fullName>
    </recommendedName>
</protein>
<dbReference type="PANTHER" id="PTHR43584:SF8">
    <property type="entry name" value="N-ACETYLMURAMATE ALPHA-1-PHOSPHATE URIDYLYLTRANSFERASE"/>
    <property type="match status" value="1"/>
</dbReference>
<feature type="domain" description="Nucleotidyl transferase" evidence="3">
    <location>
        <begin position="4"/>
        <end position="63"/>
    </location>
</feature>
<dbReference type="Gene3D" id="3.90.550.10">
    <property type="entry name" value="Spore Coat Polysaccharide Biosynthesis Protein SpsA, Chain A"/>
    <property type="match status" value="1"/>
</dbReference>
<evidence type="ECO:0000256" key="1">
    <source>
        <dbReference type="ARBA" id="ARBA00022679"/>
    </source>
</evidence>
<keyword evidence="1" id="KW-0808">Transferase</keyword>
<dbReference type="EMBL" id="UINC01104443">
    <property type="protein sequence ID" value="SVC67587.1"/>
    <property type="molecule type" value="Genomic_DNA"/>
</dbReference>
<dbReference type="SUPFAM" id="SSF53448">
    <property type="entry name" value="Nucleotide-diphospho-sugar transferases"/>
    <property type="match status" value="1"/>
</dbReference>
<dbReference type="AlphaFoldDB" id="A0A382P457"/>
<sequence length="79" mass="8985">MAVKSVLLAAGLGERLRPFTDVLPKCLMPINGVPLLEYWLASIYKLGMQDVLVNVHYRSADVIDFLSRPRFSNWVTYSK</sequence>